<dbReference type="InterPro" id="IPR007481">
    <property type="entry name" value="SspB"/>
</dbReference>
<dbReference type="PANTHER" id="PTHR37486:SF1">
    <property type="entry name" value="STRINGENT STARVATION PROTEIN B"/>
    <property type="match status" value="1"/>
</dbReference>
<dbReference type="PANTHER" id="PTHR37486">
    <property type="entry name" value="STRINGENT STARVATION PROTEIN B"/>
    <property type="match status" value="1"/>
</dbReference>
<dbReference type="Pfam" id="PF04386">
    <property type="entry name" value="SspB"/>
    <property type="match status" value="1"/>
</dbReference>
<dbReference type="GO" id="GO:0045732">
    <property type="term" value="P:positive regulation of protein catabolic process"/>
    <property type="evidence" value="ECO:0007669"/>
    <property type="project" value="TreeGrafter"/>
</dbReference>
<organism evidence="2 3">
    <name type="scientific">Plasticicumulans acidivorans</name>
    <dbReference type="NCBI Taxonomy" id="886464"/>
    <lineage>
        <taxon>Bacteria</taxon>
        <taxon>Pseudomonadati</taxon>
        <taxon>Pseudomonadota</taxon>
        <taxon>Gammaproteobacteria</taxon>
        <taxon>Candidatus Competibacteraceae</taxon>
        <taxon>Plasticicumulans</taxon>
    </lineage>
</organism>
<evidence type="ECO:0000313" key="2">
    <source>
        <dbReference type="EMBL" id="PWV61817.1"/>
    </source>
</evidence>
<accession>A0A317MV62</accession>
<comment type="caution">
    <text evidence="2">The sequence shown here is derived from an EMBL/GenBank/DDBJ whole genome shotgun (WGS) entry which is preliminary data.</text>
</comment>
<dbReference type="NCBIfam" id="NF008769">
    <property type="entry name" value="PRK11798.2-5"/>
    <property type="match status" value="1"/>
</dbReference>
<keyword evidence="3" id="KW-1185">Reference proteome</keyword>
<dbReference type="OrthoDB" id="9797358at2"/>
<dbReference type="SUPFAM" id="SSF101738">
    <property type="entry name" value="SspB-like"/>
    <property type="match status" value="1"/>
</dbReference>
<protein>
    <submittedName>
        <fullName evidence="2">Stringent starvation protein B</fullName>
    </submittedName>
</protein>
<reference evidence="2 3" key="1">
    <citation type="submission" date="2018-05" db="EMBL/GenBank/DDBJ databases">
        <title>Genomic Encyclopedia of Type Strains, Phase IV (KMG-IV): sequencing the most valuable type-strain genomes for metagenomic binning, comparative biology and taxonomic classification.</title>
        <authorList>
            <person name="Goeker M."/>
        </authorList>
    </citation>
    <scope>NUCLEOTIDE SEQUENCE [LARGE SCALE GENOMIC DNA]</scope>
    <source>
        <strain evidence="2 3">DSM 23606</strain>
    </source>
</reference>
<name>A0A317MV62_9GAMM</name>
<dbReference type="PIRSF" id="PIRSF005276">
    <property type="entry name" value="SspB"/>
    <property type="match status" value="1"/>
</dbReference>
<evidence type="ECO:0000313" key="3">
    <source>
        <dbReference type="Proteomes" id="UP000246569"/>
    </source>
</evidence>
<dbReference type="GO" id="GO:0005840">
    <property type="term" value="C:ribosome"/>
    <property type="evidence" value="ECO:0007669"/>
    <property type="project" value="TreeGrafter"/>
</dbReference>
<dbReference type="InterPro" id="IPR036760">
    <property type="entry name" value="SspB-like_sf"/>
</dbReference>
<proteinExistence type="predicted"/>
<feature type="region of interest" description="Disordered" evidence="1">
    <location>
        <begin position="93"/>
        <end position="127"/>
    </location>
</feature>
<evidence type="ECO:0000256" key="1">
    <source>
        <dbReference type="SAM" id="MobiDB-lite"/>
    </source>
</evidence>
<sequence length="127" mass="13846">MTSNRPYLIRALYEWILDNGMTPHILVNAGMRGVDVPSQHVHEGRIVLNISPSAVQGLVLGNDAIDFSARFSGVAQQVHVPISAVLAIYSRENGQGTAFPDEEDQDEPPPQPPRPDAGKRPTLKVVK</sequence>
<dbReference type="Proteomes" id="UP000246569">
    <property type="component" value="Unassembled WGS sequence"/>
</dbReference>
<gene>
    <name evidence="2" type="ORF">C7443_105250</name>
</gene>
<dbReference type="AlphaFoldDB" id="A0A317MV62"/>
<dbReference type="GO" id="GO:0005829">
    <property type="term" value="C:cytosol"/>
    <property type="evidence" value="ECO:0007669"/>
    <property type="project" value="TreeGrafter"/>
</dbReference>
<dbReference type="EMBL" id="QGTJ01000005">
    <property type="protein sequence ID" value="PWV61817.1"/>
    <property type="molecule type" value="Genomic_DNA"/>
</dbReference>
<dbReference type="RefSeq" id="WP_110018602.1">
    <property type="nucleotide sequence ID" value="NZ_QGTJ01000005.1"/>
</dbReference>
<dbReference type="Gene3D" id="2.30.30.220">
    <property type="entry name" value="SspB-like"/>
    <property type="match status" value="1"/>
</dbReference>